<evidence type="ECO:0000313" key="1">
    <source>
        <dbReference type="EMBL" id="GIY67713.1"/>
    </source>
</evidence>
<dbReference type="AlphaFoldDB" id="A0AAV4VDS2"/>
<comment type="caution">
    <text evidence="1">The sequence shown here is derived from an EMBL/GenBank/DDBJ whole genome shotgun (WGS) entry which is preliminary data.</text>
</comment>
<evidence type="ECO:0000313" key="2">
    <source>
        <dbReference type="Proteomes" id="UP001054945"/>
    </source>
</evidence>
<reference evidence="1 2" key="1">
    <citation type="submission" date="2021-06" db="EMBL/GenBank/DDBJ databases">
        <title>Caerostris extrusa draft genome.</title>
        <authorList>
            <person name="Kono N."/>
            <person name="Arakawa K."/>
        </authorList>
    </citation>
    <scope>NUCLEOTIDE SEQUENCE [LARGE SCALE GENOMIC DNA]</scope>
</reference>
<name>A0AAV4VDS2_CAEEX</name>
<accession>A0AAV4VDS2</accession>
<keyword evidence="2" id="KW-1185">Reference proteome</keyword>
<organism evidence="1 2">
    <name type="scientific">Caerostris extrusa</name>
    <name type="common">Bark spider</name>
    <name type="synonym">Caerostris bankana</name>
    <dbReference type="NCBI Taxonomy" id="172846"/>
    <lineage>
        <taxon>Eukaryota</taxon>
        <taxon>Metazoa</taxon>
        <taxon>Ecdysozoa</taxon>
        <taxon>Arthropoda</taxon>
        <taxon>Chelicerata</taxon>
        <taxon>Arachnida</taxon>
        <taxon>Araneae</taxon>
        <taxon>Araneomorphae</taxon>
        <taxon>Entelegynae</taxon>
        <taxon>Araneoidea</taxon>
        <taxon>Araneidae</taxon>
        <taxon>Caerostris</taxon>
    </lineage>
</organism>
<dbReference type="EMBL" id="BPLR01014275">
    <property type="protein sequence ID" value="GIY67713.1"/>
    <property type="molecule type" value="Genomic_DNA"/>
</dbReference>
<gene>
    <name evidence="1" type="ORF">CEXT_365791</name>
</gene>
<protein>
    <submittedName>
        <fullName evidence="1">Uncharacterized protein</fullName>
    </submittedName>
</protein>
<dbReference type="Proteomes" id="UP001054945">
    <property type="component" value="Unassembled WGS sequence"/>
</dbReference>
<sequence>MTYTGMSVSSHKYIATVSISSIISSLLYNTSPFPGYRCTDFSTYYCVQKHKSGRMKIWSILLLIFVLENQNLDCLGQSLLVGGIITENACREFISFLSTEAVIDVGIAPDLADTLCPSITNISDFLSDFCPDIDEITVPNLLPLLTTTPAYEHVLGSGNCTISIVDVACNRECLRMRKVAYGGYCTLIDDDVDFTCHCEYVTQCQHYQNATCANLCQMYKGYCKVPQIKADCICDRGDGFYNYPTRARPLYDEMDNSGLL</sequence>
<proteinExistence type="predicted"/>